<dbReference type="HOGENOM" id="CLU_2836715_0_0_1"/>
<evidence type="ECO:0000313" key="3">
    <source>
        <dbReference type="Proteomes" id="UP000011713"/>
    </source>
</evidence>
<sequence>MKCERRLRLTEEANARDPSTSERRCDQGDESLMLVNVLFAILLLCVPREVSLRDSQTHTHMDTGRK</sequence>
<dbReference type="Proteomes" id="UP000011713">
    <property type="component" value="Unassembled WGS sequence"/>
</dbReference>
<dbReference type="EnsemblProtists" id="HpaT807881">
    <property type="protein sequence ID" value="HpaP807881"/>
    <property type="gene ID" value="HpaG807881"/>
</dbReference>
<reference evidence="3" key="1">
    <citation type="journal article" date="2010" name="Science">
        <title>Signatures of adaptation to obligate biotrophy in the Hyaloperonospora arabidopsidis genome.</title>
        <authorList>
            <person name="Baxter L."/>
            <person name="Tripathy S."/>
            <person name="Ishaque N."/>
            <person name="Boot N."/>
            <person name="Cabral A."/>
            <person name="Kemen E."/>
            <person name="Thines M."/>
            <person name="Ah-Fong A."/>
            <person name="Anderson R."/>
            <person name="Badejoko W."/>
            <person name="Bittner-Eddy P."/>
            <person name="Boore J.L."/>
            <person name="Chibucos M.C."/>
            <person name="Coates M."/>
            <person name="Dehal P."/>
            <person name="Delehaunty K."/>
            <person name="Dong S."/>
            <person name="Downton P."/>
            <person name="Dumas B."/>
            <person name="Fabro G."/>
            <person name="Fronick C."/>
            <person name="Fuerstenberg S.I."/>
            <person name="Fulton L."/>
            <person name="Gaulin E."/>
            <person name="Govers F."/>
            <person name="Hughes L."/>
            <person name="Humphray S."/>
            <person name="Jiang R.H."/>
            <person name="Judelson H."/>
            <person name="Kamoun S."/>
            <person name="Kyung K."/>
            <person name="Meijer H."/>
            <person name="Minx P."/>
            <person name="Morris P."/>
            <person name="Nelson J."/>
            <person name="Phuntumart V."/>
            <person name="Qutob D."/>
            <person name="Rehmany A."/>
            <person name="Rougon-Cardoso A."/>
            <person name="Ryden P."/>
            <person name="Torto-Alalibo T."/>
            <person name="Studholme D."/>
            <person name="Wang Y."/>
            <person name="Win J."/>
            <person name="Wood J."/>
            <person name="Clifton S.W."/>
            <person name="Rogers J."/>
            <person name="Van den Ackerveken G."/>
            <person name="Jones J.D."/>
            <person name="McDowell J.M."/>
            <person name="Beynon J."/>
            <person name="Tyler B.M."/>
        </authorList>
    </citation>
    <scope>NUCLEOTIDE SEQUENCE [LARGE SCALE GENOMIC DNA]</scope>
    <source>
        <strain evidence="3">Emoy2</strain>
    </source>
</reference>
<feature type="region of interest" description="Disordered" evidence="1">
    <location>
        <begin position="1"/>
        <end position="25"/>
    </location>
</feature>
<keyword evidence="3" id="KW-1185">Reference proteome</keyword>
<evidence type="ECO:0000256" key="1">
    <source>
        <dbReference type="SAM" id="MobiDB-lite"/>
    </source>
</evidence>
<protein>
    <submittedName>
        <fullName evidence="2">Uncharacterized protein</fullName>
    </submittedName>
</protein>
<proteinExistence type="predicted"/>
<dbReference type="VEuPathDB" id="FungiDB:HpaG807881"/>
<dbReference type="InParanoid" id="M4BN94"/>
<accession>M4BN94</accession>
<evidence type="ECO:0000313" key="2">
    <source>
        <dbReference type="EnsemblProtists" id="HpaP807881"/>
    </source>
</evidence>
<reference evidence="2" key="2">
    <citation type="submission" date="2015-06" db="UniProtKB">
        <authorList>
            <consortium name="EnsemblProtists"/>
        </authorList>
    </citation>
    <scope>IDENTIFICATION</scope>
    <source>
        <strain evidence="2">Emoy2</strain>
    </source>
</reference>
<dbReference type="EMBL" id="JH598448">
    <property type="status" value="NOT_ANNOTATED_CDS"/>
    <property type="molecule type" value="Genomic_DNA"/>
</dbReference>
<organism evidence="2 3">
    <name type="scientific">Hyaloperonospora arabidopsidis (strain Emoy2)</name>
    <name type="common">Downy mildew agent</name>
    <name type="synonym">Peronospora arabidopsidis</name>
    <dbReference type="NCBI Taxonomy" id="559515"/>
    <lineage>
        <taxon>Eukaryota</taxon>
        <taxon>Sar</taxon>
        <taxon>Stramenopiles</taxon>
        <taxon>Oomycota</taxon>
        <taxon>Peronosporomycetes</taxon>
        <taxon>Peronosporales</taxon>
        <taxon>Peronosporaceae</taxon>
        <taxon>Hyaloperonospora</taxon>
    </lineage>
</organism>
<dbReference type="AlphaFoldDB" id="M4BN94"/>
<name>M4BN94_HYAAE</name>